<dbReference type="GO" id="GO:0003700">
    <property type="term" value="F:DNA-binding transcription factor activity"/>
    <property type="evidence" value="ECO:0007669"/>
    <property type="project" value="TreeGrafter"/>
</dbReference>
<sequence>MSDTTLTPQKTNQVRRTPSQERSRSRVDAILSSTRELILEKGSARLKIHELAERAGVTPSSIYQYFPNKRAIIHALDKSYIDATNELLSSRLEGINSLEQGFQVLEDLLIDYYEWYKSEPVITDIWYSMATDKTKNDMEVQSSRESAAIIVEALSPFVDAEDLDDLKSYAMLLAHLVGSTIRLCAQSEEDEAMKLINAFKTLIRSFRLSLVYKDIWNS</sequence>
<gene>
    <name evidence="5" type="primary">yvdT_1</name>
    <name evidence="5" type="ORF">EHSB41UT_02376</name>
</gene>
<feature type="domain" description="HTH tetR-type" evidence="4">
    <location>
        <begin position="24"/>
        <end position="84"/>
    </location>
</feature>
<organism evidence="5 6">
    <name type="scientific">Parendozoicomonas haliclonae</name>
    <dbReference type="NCBI Taxonomy" id="1960125"/>
    <lineage>
        <taxon>Bacteria</taxon>
        <taxon>Pseudomonadati</taxon>
        <taxon>Pseudomonadota</taxon>
        <taxon>Gammaproteobacteria</taxon>
        <taxon>Oceanospirillales</taxon>
        <taxon>Endozoicomonadaceae</taxon>
        <taxon>Parendozoicomonas</taxon>
    </lineage>
</organism>
<protein>
    <submittedName>
        <fullName evidence="5">Putative HTH-type transcriptional regulator YvdT</fullName>
    </submittedName>
</protein>
<dbReference type="GO" id="GO:0000976">
    <property type="term" value="F:transcription cis-regulatory region binding"/>
    <property type="evidence" value="ECO:0007669"/>
    <property type="project" value="TreeGrafter"/>
</dbReference>
<dbReference type="AlphaFoldDB" id="A0A1X7AJX2"/>
<evidence type="ECO:0000256" key="3">
    <source>
        <dbReference type="SAM" id="MobiDB-lite"/>
    </source>
</evidence>
<feature type="DNA-binding region" description="H-T-H motif" evidence="2">
    <location>
        <begin position="47"/>
        <end position="66"/>
    </location>
</feature>
<accession>A0A1X7AJX2</accession>
<evidence type="ECO:0000259" key="4">
    <source>
        <dbReference type="PROSITE" id="PS50977"/>
    </source>
</evidence>
<dbReference type="InterPro" id="IPR041674">
    <property type="entry name" value="TetR_C_22"/>
</dbReference>
<dbReference type="OrthoDB" id="9816320at2"/>
<dbReference type="Gene3D" id="1.10.357.10">
    <property type="entry name" value="Tetracycline Repressor, domain 2"/>
    <property type="match status" value="1"/>
</dbReference>
<evidence type="ECO:0000313" key="6">
    <source>
        <dbReference type="Proteomes" id="UP000196573"/>
    </source>
</evidence>
<name>A0A1X7AJX2_9GAMM</name>
<dbReference type="InterPro" id="IPR050109">
    <property type="entry name" value="HTH-type_TetR-like_transc_reg"/>
</dbReference>
<dbReference type="PANTHER" id="PTHR30055:SF226">
    <property type="entry name" value="HTH-TYPE TRANSCRIPTIONAL REGULATOR PKSA"/>
    <property type="match status" value="1"/>
</dbReference>
<evidence type="ECO:0000256" key="2">
    <source>
        <dbReference type="PROSITE-ProRule" id="PRU00335"/>
    </source>
</evidence>
<dbReference type="EMBL" id="FWPT01000005">
    <property type="protein sequence ID" value="SMA47340.1"/>
    <property type="molecule type" value="Genomic_DNA"/>
</dbReference>
<evidence type="ECO:0000256" key="1">
    <source>
        <dbReference type="ARBA" id="ARBA00023125"/>
    </source>
</evidence>
<keyword evidence="1 2" id="KW-0238">DNA-binding</keyword>
<reference evidence="5 6" key="1">
    <citation type="submission" date="2017-03" db="EMBL/GenBank/DDBJ databases">
        <authorList>
            <person name="Afonso C.L."/>
            <person name="Miller P.J."/>
            <person name="Scott M.A."/>
            <person name="Spackman E."/>
            <person name="Goraichik I."/>
            <person name="Dimitrov K.M."/>
            <person name="Suarez D.L."/>
            <person name="Swayne D.E."/>
        </authorList>
    </citation>
    <scope>NUCLEOTIDE SEQUENCE [LARGE SCALE GENOMIC DNA]</scope>
    <source>
        <strain evidence="5">SB41UT1</strain>
    </source>
</reference>
<dbReference type="Pfam" id="PF17928">
    <property type="entry name" value="TetR_C_22"/>
    <property type="match status" value="1"/>
</dbReference>
<dbReference type="Pfam" id="PF00440">
    <property type="entry name" value="TetR_N"/>
    <property type="match status" value="1"/>
</dbReference>
<feature type="region of interest" description="Disordered" evidence="3">
    <location>
        <begin position="1"/>
        <end position="26"/>
    </location>
</feature>
<proteinExistence type="predicted"/>
<dbReference type="RefSeq" id="WP_087110124.1">
    <property type="nucleotide sequence ID" value="NZ_CBCSCN010000003.1"/>
</dbReference>
<dbReference type="SUPFAM" id="SSF46689">
    <property type="entry name" value="Homeodomain-like"/>
    <property type="match status" value="1"/>
</dbReference>
<evidence type="ECO:0000313" key="5">
    <source>
        <dbReference type="EMBL" id="SMA47340.1"/>
    </source>
</evidence>
<dbReference type="InterPro" id="IPR001647">
    <property type="entry name" value="HTH_TetR"/>
</dbReference>
<feature type="compositionally biased region" description="Polar residues" evidence="3">
    <location>
        <begin position="1"/>
        <end position="17"/>
    </location>
</feature>
<dbReference type="PROSITE" id="PS50977">
    <property type="entry name" value="HTH_TETR_2"/>
    <property type="match status" value="1"/>
</dbReference>
<dbReference type="InterPro" id="IPR009057">
    <property type="entry name" value="Homeodomain-like_sf"/>
</dbReference>
<dbReference type="Proteomes" id="UP000196573">
    <property type="component" value="Unassembled WGS sequence"/>
</dbReference>
<dbReference type="PANTHER" id="PTHR30055">
    <property type="entry name" value="HTH-TYPE TRANSCRIPTIONAL REGULATOR RUTR"/>
    <property type="match status" value="1"/>
</dbReference>
<dbReference type="PRINTS" id="PR00455">
    <property type="entry name" value="HTHTETR"/>
</dbReference>
<keyword evidence="6" id="KW-1185">Reference proteome</keyword>